<gene>
    <name evidence="1" type="ORF">TVAG_056530</name>
</gene>
<dbReference type="Gene3D" id="1.10.150.240">
    <property type="entry name" value="Putative phosphatase, domain 2"/>
    <property type="match status" value="1"/>
</dbReference>
<dbReference type="InterPro" id="IPR023214">
    <property type="entry name" value="HAD_sf"/>
</dbReference>
<accession>A2ECL2</accession>
<dbReference type="AlphaFoldDB" id="A2ECL2"/>
<dbReference type="OrthoDB" id="10516039at2759"/>
<dbReference type="SMR" id="A2ECL2"/>
<dbReference type="InParanoid" id="A2ECL2"/>
<dbReference type="PROSITE" id="PS01228">
    <property type="entry name" value="COF_1"/>
    <property type="match status" value="1"/>
</dbReference>
<dbReference type="SUPFAM" id="SSF56784">
    <property type="entry name" value="HAD-like"/>
    <property type="match status" value="1"/>
</dbReference>
<name>A2ECL2_TRIV3</name>
<evidence type="ECO:0008006" key="3">
    <source>
        <dbReference type="Google" id="ProtNLM"/>
    </source>
</evidence>
<sequence length="126" mass="13986">MSKVFISFDVDGTVVNFTTSVNVHKQAFSNAVEEVIAPVGDIEEFLGYSLAGWMDKKIIHHIVEKLGREPTEEIINEIGKRTEQNFIKMFTVIPEVPKGIKQILSELSKMPNVTIGLASGNLQEIA</sequence>
<reference evidence="1" key="1">
    <citation type="submission" date="2006-10" db="EMBL/GenBank/DDBJ databases">
        <authorList>
            <person name="Amadeo P."/>
            <person name="Zhao Q."/>
            <person name="Wortman J."/>
            <person name="Fraser-Liggett C."/>
            <person name="Carlton J."/>
        </authorList>
    </citation>
    <scope>NUCLEOTIDE SEQUENCE</scope>
    <source>
        <strain evidence="1">G3</strain>
    </source>
</reference>
<evidence type="ECO:0000313" key="1">
    <source>
        <dbReference type="EMBL" id="EAY09609.1"/>
    </source>
</evidence>
<dbReference type="VEuPathDB" id="TrichDB:TVAG_056530"/>
<organism evidence="1 2">
    <name type="scientific">Trichomonas vaginalis (strain ATCC PRA-98 / G3)</name>
    <dbReference type="NCBI Taxonomy" id="412133"/>
    <lineage>
        <taxon>Eukaryota</taxon>
        <taxon>Metamonada</taxon>
        <taxon>Parabasalia</taxon>
        <taxon>Trichomonadida</taxon>
        <taxon>Trichomonadidae</taxon>
        <taxon>Trichomonas</taxon>
    </lineage>
</organism>
<protein>
    <recommendedName>
        <fullName evidence="3">Haloacid dehalogenase-like hydrolase family protein</fullName>
    </recommendedName>
</protein>
<dbReference type="InterPro" id="IPR023198">
    <property type="entry name" value="PGP-like_dom2"/>
</dbReference>
<dbReference type="KEGG" id="tva:4767532"/>
<proteinExistence type="predicted"/>
<dbReference type="Proteomes" id="UP000001542">
    <property type="component" value="Unassembled WGS sequence"/>
</dbReference>
<evidence type="ECO:0000313" key="2">
    <source>
        <dbReference type="Proteomes" id="UP000001542"/>
    </source>
</evidence>
<dbReference type="InterPro" id="IPR036412">
    <property type="entry name" value="HAD-like_sf"/>
</dbReference>
<keyword evidence="2" id="KW-1185">Reference proteome</keyword>
<dbReference type="EMBL" id="DS113354">
    <property type="protein sequence ID" value="EAY09609.1"/>
    <property type="molecule type" value="Genomic_DNA"/>
</dbReference>
<dbReference type="Pfam" id="PF00702">
    <property type="entry name" value="Hydrolase"/>
    <property type="match status" value="1"/>
</dbReference>
<reference evidence="1" key="2">
    <citation type="journal article" date="2007" name="Science">
        <title>Draft genome sequence of the sexually transmitted pathogen Trichomonas vaginalis.</title>
        <authorList>
            <person name="Carlton J.M."/>
            <person name="Hirt R.P."/>
            <person name="Silva J.C."/>
            <person name="Delcher A.L."/>
            <person name="Schatz M."/>
            <person name="Zhao Q."/>
            <person name="Wortman J.R."/>
            <person name="Bidwell S.L."/>
            <person name="Alsmark U.C.M."/>
            <person name="Besteiro S."/>
            <person name="Sicheritz-Ponten T."/>
            <person name="Noel C.J."/>
            <person name="Dacks J.B."/>
            <person name="Foster P.G."/>
            <person name="Simillion C."/>
            <person name="Van de Peer Y."/>
            <person name="Miranda-Saavedra D."/>
            <person name="Barton G.J."/>
            <person name="Westrop G.D."/>
            <person name="Mueller S."/>
            <person name="Dessi D."/>
            <person name="Fiori P.L."/>
            <person name="Ren Q."/>
            <person name="Paulsen I."/>
            <person name="Zhang H."/>
            <person name="Bastida-Corcuera F.D."/>
            <person name="Simoes-Barbosa A."/>
            <person name="Brown M.T."/>
            <person name="Hayes R.D."/>
            <person name="Mukherjee M."/>
            <person name="Okumura C.Y."/>
            <person name="Schneider R."/>
            <person name="Smith A.J."/>
            <person name="Vanacova S."/>
            <person name="Villalvazo M."/>
            <person name="Haas B.J."/>
            <person name="Pertea M."/>
            <person name="Feldblyum T.V."/>
            <person name="Utterback T.R."/>
            <person name="Shu C.L."/>
            <person name="Osoegawa K."/>
            <person name="de Jong P.J."/>
            <person name="Hrdy I."/>
            <person name="Horvathova L."/>
            <person name="Zubacova Z."/>
            <person name="Dolezal P."/>
            <person name="Malik S.B."/>
            <person name="Logsdon J.M. Jr."/>
            <person name="Henze K."/>
            <person name="Gupta A."/>
            <person name="Wang C.C."/>
            <person name="Dunne R.L."/>
            <person name="Upcroft J.A."/>
            <person name="Upcroft P."/>
            <person name="White O."/>
            <person name="Salzberg S.L."/>
            <person name="Tang P."/>
            <person name="Chiu C.-H."/>
            <person name="Lee Y.-S."/>
            <person name="Embley T.M."/>
            <person name="Coombs G.H."/>
            <person name="Mottram J.C."/>
            <person name="Tachezy J."/>
            <person name="Fraser-Liggett C.M."/>
            <person name="Johnson P.J."/>
        </authorList>
    </citation>
    <scope>NUCLEOTIDE SEQUENCE [LARGE SCALE GENOMIC DNA]</scope>
    <source>
        <strain evidence="1">G3</strain>
    </source>
</reference>
<dbReference type="Gene3D" id="3.40.50.1000">
    <property type="entry name" value="HAD superfamily/HAD-like"/>
    <property type="match status" value="1"/>
</dbReference>
<dbReference type="RefSeq" id="XP_001321832.1">
    <property type="nucleotide sequence ID" value="XM_001321797.1"/>
</dbReference>
<dbReference type="VEuPathDB" id="TrichDB:TVAGG3_0881990"/>